<gene>
    <name evidence="9" type="primary">yndE_14</name>
    <name evidence="9" type="ORF">CLMAG_55790</name>
</gene>
<dbReference type="AlphaFoldDB" id="A0A162QX56"/>
<dbReference type="InterPro" id="IPR004761">
    <property type="entry name" value="Spore_GerAB"/>
</dbReference>
<dbReference type="Pfam" id="PF03845">
    <property type="entry name" value="Spore_permease"/>
    <property type="match status" value="1"/>
</dbReference>
<feature type="transmembrane region" description="Helical" evidence="8">
    <location>
        <begin position="143"/>
        <end position="163"/>
    </location>
</feature>
<feature type="transmembrane region" description="Helical" evidence="8">
    <location>
        <begin position="213"/>
        <end position="230"/>
    </location>
</feature>
<dbReference type="GO" id="GO:0016020">
    <property type="term" value="C:membrane"/>
    <property type="evidence" value="ECO:0007669"/>
    <property type="project" value="UniProtKB-SubCell"/>
</dbReference>
<feature type="transmembrane region" description="Helical" evidence="8">
    <location>
        <begin position="74"/>
        <end position="94"/>
    </location>
</feature>
<feature type="transmembrane region" description="Helical" evidence="8">
    <location>
        <begin position="334"/>
        <end position="352"/>
    </location>
</feature>
<dbReference type="OrthoDB" id="1675410at2"/>
<dbReference type="PANTHER" id="PTHR34975">
    <property type="entry name" value="SPORE GERMINATION PROTEIN A2"/>
    <property type="match status" value="1"/>
</dbReference>
<dbReference type="NCBIfam" id="TIGR00912">
    <property type="entry name" value="2A0309"/>
    <property type="match status" value="1"/>
</dbReference>
<protein>
    <submittedName>
        <fullName evidence="9">Spore germination protein YndE</fullName>
    </submittedName>
</protein>
<feature type="transmembrane region" description="Helical" evidence="8">
    <location>
        <begin position="183"/>
        <end position="201"/>
    </location>
</feature>
<evidence type="ECO:0000256" key="5">
    <source>
        <dbReference type="ARBA" id="ARBA00022692"/>
    </source>
</evidence>
<comment type="similarity">
    <text evidence="2">Belongs to the amino acid-polyamine-organocation (APC) superfamily. Spore germination protein (SGP) (TC 2.A.3.9) family.</text>
</comment>
<dbReference type="PANTHER" id="PTHR34975:SF2">
    <property type="entry name" value="SPORE GERMINATION PROTEIN A2"/>
    <property type="match status" value="1"/>
</dbReference>
<keyword evidence="5 8" id="KW-0812">Transmembrane</keyword>
<keyword evidence="10" id="KW-1185">Reference proteome</keyword>
<feature type="transmembrane region" description="Helical" evidence="8">
    <location>
        <begin position="12"/>
        <end position="29"/>
    </location>
</feature>
<evidence type="ECO:0000256" key="2">
    <source>
        <dbReference type="ARBA" id="ARBA00007998"/>
    </source>
</evidence>
<evidence type="ECO:0000256" key="4">
    <source>
        <dbReference type="ARBA" id="ARBA00022544"/>
    </source>
</evidence>
<feature type="transmembrane region" description="Helical" evidence="8">
    <location>
        <begin position="114"/>
        <end position="131"/>
    </location>
</feature>
<accession>A0A162QX56</accession>
<keyword evidence="6 8" id="KW-1133">Transmembrane helix</keyword>
<comment type="subcellular location">
    <subcellularLocation>
        <location evidence="1">Membrane</location>
        <topology evidence="1">Multi-pass membrane protein</topology>
    </subcellularLocation>
</comment>
<keyword evidence="7 8" id="KW-0472">Membrane</keyword>
<feature type="transmembrane region" description="Helical" evidence="8">
    <location>
        <begin position="300"/>
        <end position="322"/>
    </location>
</feature>
<evidence type="ECO:0000256" key="1">
    <source>
        <dbReference type="ARBA" id="ARBA00004141"/>
    </source>
</evidence>
<dbReference type="EMBL" id="LWAE01000011">
    <property type="protein sequence ID" value="KZL89093.1"/>
    <property type="molecule type" value="Genomic_DNA"/>
</dbReference>
<dbReference type="GO" id="GO:0009847">
    <property type="term" value="P:spore germination"/>
    <property type="evidence" value="ECO:0007669"/>
    <property type="project" value="InterPro"/>
</dbReference>
<organism evidence="9 10">
    <name type="scientific">Clostridium magnum DSM 2767</name>
    <dbReference type="NCBI Taxonomy" id="1121326"/>
    <lineage>
        <taxon>Bacteria</taxon>
        <taxon>Bacillati</taxon>
        <taxon>Bacillota</taxon>
        <taxon>Clostridia</taxon>
        <taxon>Eubacteriales</taxon>
        <taxon>Clostridiaceae</taxon>
        <taxon>Clostridium</taxon>
    </lineage>
</organism>
<dbReference type="RefSeq" id="WP_066630026.1">
    <property type="nucleotide sequence ID" value="NZ_FQXL01000026.1"/>
</dbReference>
<sequence length="364" mass="40450">MDKQVISDKQGVTLMVMFIWGSTLIMGTAGEAKKYMWLAIILGMAEASLVMILYCKIINSTSCSNIFDINEVAFGRIAGSALNILYIWFVYILGSMVLNNFTEFINIVGLPDSPRIYGIIPIVILSIWGVKSGVEVLGRWSEFFIIILLIIMFATTVLSIPSMDISRIRPIIPSEIKPILKGATSAFSFPFAESVVFIMISSSFRNKKSPYKIYLLGLLISGLMISNFALRNVLVIGAETLSQSYFPSYTALSIIRVGEFVQRIETAVTVSFLLTGFVKISICIMASCNGLAKLFKFENYDILVTPVSLTMFATSFIVYDSILEAGKFIQEVLPYYTIIFQLILPLVTYIGIKVREKSAKGKTT</sequence>
<dbReference type="PATRIC" id="fig|1121326.3.peg.5639"/>
<evidence type="ECO:0000256" key="6">
    <source>
        <dbReference type="ARBA" id="ARBA00022989"/>
    </source>
</evidence>
<comment type="caution">
    <text evidence="9">The sequence shown here is derived from an EMBL/GenBank/DDBJ whole genome shotgun (WGS) entry which is preliminary data.</text>
</comment>
<name>A0A162QX56_9CLOT</name>
<evidence type="ECO:0000256" key="8">
    <source>
        <dbReference type="SAM" id="Phobius"/>
    </source>
</evidence>
<keyword evidence="4" id="KW-0309">Germination</keyword>
<dbReference type="Proteomes" id="UP000076603">
    <property type="component" value="Unassembled WGS sequence"/>
</dbReference>
<feature type="transmembrane region" description="Helical" evidence="8">
    <location>
        <begin position="267"/>
        <end position="288"/>
    </location>
</feature>
<feature type="transmembrane region" description="Helical" evidence="8">
    <location>
        <begin position="35"/>
        <end position="54"/>
    </location>
</feature>
<dbReference type="STRING" id="1121326.CLMAG_55790"/>
<proteinExistence type="inferred from homology"/>
<evidence type="ECO:0000313" key="9">
    <source>
        <dbReference type="EMBL" id="KZL89093.1"/>
    </source>
</evidence>
<evidence type="ECO:0000313" key="10">
    <source>
        <dbReference type="Proteomes" id="UP000076603"/>
    </source>
</evidence>
<keyword evidence="3" id="KW-0813">Transport</keyword>
<evidence type="ECO:0000256" key="7">
    <source>
        <dbReference type="ARBA" id="ARBA00023136"/>
    </source>
</evidence>
<evidence type="ECO:0000256" key="3">
    <source>
        <dbReference type="ARBA" id="ARBA00022448"/>
    </source>
</evidence>
<reference evidence="9 10" key="1">
    <citation type="submission" date="2016-04" db="EMBL/GenBank/DDBJ databases">
        <title>Genome sequence of Clostridium magnum DSM 2767.</title>
        <authorList>
            <person name="Poehlein A."/>
            <person name="Uhlig R."/>
            <person name="Fischer R."/>
            <person name="Bahl H."/>
            <person name="Daniel R."/>
        </authorList>
    </citation>
    <scope>NUCLEOTIDE SEQUENCE [LARGE SCALE GENOMIC DNA]</scope>
    <source>
        <strain evidence="9 10">DSM 2767</strain>
    </source>
</reference>